<evidence type="ECO:0000256" key="1">
    <source>
        <dbReference type="SAM" id="MobiDB-lite"/>
    </source>
</evidence>
<accession>A0A9W6AEU7</accession>
<evidence type="ECO:0000313" key="3">
    <source>
        <dbReference type="Proteomes" id="UP001144191"/>
    </source>
</evidence>
<dbReference type="Proteomes" id="UP001144191">
    <property type="component" value="Unassembled WGS sequence"/>
</dbReference>
<evidence type="ECO:0000313" key="2">
    <source>
        <dbReference type="EMBL" id="GLA55981.1"/>
    </source>
</evidence>
<dbReference type="EMBL" id="BRPB01000192">
    <property type="protein sequence ID" value="GLA55981.1"/>
    <property type="molecule type" value="Genomic_DNA"/>
</dbReference>
<feature type="region of interest" description="Disordered" evidence="1">
    <location>
        <begin position="1"/>
        <end position="39"/>
    </location>
</feature>
<name>A0A9W6AEU7_ASPNG</name>
<reference evidence="2" key="1">
    <citation type="submission" date="2022-07" db="EMBL/GenBank/DDBJ databases">
        <title>Taxonomy of Aspergillus series Nigri: significant species reduction supported by multi-species coalescent approaches.</title>
        <authorList>
            <person name="Bian C."/>
            <person name="Kusuya Y."/>
            <person name="Sklenar F."/>
            <person name="D'hooge E."/>
            <person name="Yaguchi T."/>
            <person name="Takahashi H."/>
            <person name="Hubka V."/>
        </authorList>
    </citation>
    <scope>NUCLEOTIDE SEQUENCE</scope>
    <source>
        <strain evidence="2">IFM 63604</strain>
    </source>
</reference>
<gene>
    <name evidence="2" type="ORF">AnigIFM63604_003470</name>
</gene>
<comment type="caution">
    <text evidence="2">The sequence shown here is derived from an EMBL/GenBank/DDBJ whole genome shotgun (WGS) entry which is preliminary data.</text>
</comment>
<sequence>MEVANDPYNDQQTASNANASSKTAPTGVRMSLGPPGEIPPSDMALAYPEQDTACGGEIAVYRDEESSATAMDVEDPSNGGGMILHMANIITVLELLREPLTRKTKAQAKPTTRQQRRLYRFAQHAHRARRSLYRFAQQKGLAIARQQIQQLGQDLDGQAEPSPAMAGGTRTILALALRYPTCLRIPSTLALVMLFLPDRIKRLLNLHDRADLARVFVALVRYWLSKAGGEVALTTWGIMKQPAKAEESGKLVDIEQTVG</sequence>
<dbReference type="AlphaFoldDB" id="A0A9W6AEU7"/>
<organism evidence="2 3">
    <name type="scientific">Aspergillus niger</name>
    <dbReference type="NCBI Taxonomy" id="5061"/>
    <lineage>
        <taxon>Eukaryota</taxon>
        <taxon>Fungi</taxon>
        <taxon>Dikarya</taxon>
        <taxon>Ascomycota</taxon>
        <taxon>Pezizomycotina</taxon>
        <taxon>Eurotiomycetes</taxon>
        <taxon>Eurotiomycetidae</taxon>
        <taxon>Eurotiales</taxon>
        <taxon>Aspergillaceae</taxon>
        <taxon>Aspergillus</taxon>
        <taxon>Aspergillus subgen. Circumdati</taxon>
    </lineage>
</organism>
<protein>
    <submittedName>
        <fullName evidence="2">Uncharacterized protein</fullName>
    </submittedName>
</protein>
<proteinExistence type="predicted"/>